<evidence type="ECO:0000313" key="5">
    <source>
        <dbReference type="EMBL" id="GHE50553.1"/>
    </source>
</evidence>
<comment type="caution">
    <text evidence="5">The sequence shown here is derived from an EMBL/GenBank/DDBJ whole genome shotgun (WGS) entry which is preliminary data.</text>
</comment>
<proteinExistence type="predicted"/>
<feature type="domain" description="HTH araC/xylS-type" evidence="4">
    <location>
        <begin position="74"/>
        <end position="153"/>
    </location>
</feature>
<dbReference type="SMART" id="SM00342">
    <property type="entry name" value="HTH_ARAC"/>
    <property type="match status" value="1"/>
</dbReference>
<dbReference type="InterPro" id="IPR009057">
    <property type="entry name" value="Homeodomain-like_sf"/>
</dbReference>
<dbReference type="Proteomes" id="UP000658258">
    <property type="component" value="Unassembled WGS sequence"/>
</dbReference>
<protein>
    <recommendedName>
        <fullName evidence="4">HTH araC/xylS-type domain-containing protein</fullName>
    </recommendedName>
</protein>
<evidence type="ECO:0000313" key="6">
    <source>
        <dbReference type="Proteomes" id="UP000658258"/>
    </source>
</evidence>
<gene>
    <name evidence="5" type="ORF">GCM10011340_00560</name>
</gene>
<evidence type="ECO:0000256" key="1">
    <source>
        <dbReference type="ARBA" id="ARBA00023015"/>
    </source>
</evidence>
<organism evidence="5 6">
    <name type="scientific">Roseivirga thermotolerans</name>
    <dbReference type="NCBI Taxonomy" id="1758176"/>
    <lineage>
        <taxon>Bacteria</taxon>
        <taxon>Pseudomonadati</taxon>
        <taxon>Bacteroidota</taxon>
        <taxon>Cytophagia</taxon>
        <taxon>Cytophagales</taxon>
        <taxon>Roseivirgaceae</taxon>
        <taxon>Roseivirga</taxon>
    </lineage>
</organism>
<name>A0ABQ3I0F0_9BACT</name>
<dbReference type="Pfam" id="PF12833">
    <property type="entry name" value="HTH_18"/>
    <property type="match status" value="1"/>
</dbReference>
<reference evidence="6" key="1">
    <citation type="journal article" date="2019" name="Int. J. Syst. Evol. Microbiol.">
        <title>The Global Catalogue of Microorganisms (GCM) 10K type strain sequencing project: providing services to taxonomists for standard genome sequencing and annotation.</title>
        <authorList>
            <consortium name="The Broad Institute Genomics Platform"/>
            <consortium name="The Broad Institute Genome Sequencing Center for Infectious Disease"/>
            <person name="Wu L."/>
            <person name="Ma J."/>
        </authorList>
    </citation>
    <scope>NUCLEOTIDE SEQUENCE [LARGE SCALE GENOMIC DNA]</scope>
    <source>
        <strain evidence="6">CGMCC 1.15111</strain>
    </source>
</reference>
<keyword evidence="1" id="KW-0805">Transcription regulation</keyword>
<keyword evidence="2" id="KW-0238">DNA-binding</keyword>
<dbReference type="PROSITE" id="PS00041">
    <property type="entry name" value="HTH_ARAC_FAMILY_1"/>
    <property type="match status" value="1"/>
</dbReference>
<dbReference type="SUPFAM" id="SSF46689">
    <property type="entry name" value="Homeodomain-like"/>
    <property type="match status" value="1"/>
</dbReference>
<dbReference type="PANTHER" id="PTHR43280:SF2">
    <property type="entry name" value="HTH-TYPE TRANSCRIPTIONAL REGULATOR EXSA"/>
    <property type="match status" value="1"/>
</dbReference>
<evidence type="ECO:0000256" key="2">
    <source>
        <dbReference type="ARBA" id="ARBA00023125"/>
    </source>
</evidence>
<dbReference type="InterPro" id="IPR018060">
    <property type="entry name" value="HTH_AraC"/>
</dbReference>
<evidence type="ECO:0000259" key="4">
    <source>
        <dbReference type="PROSITE" id="PS01124"/>
    </source>
</evidence>
<keyword evidence="3" id="KW-0804">Transcription</keyword>
<accession>A0ABQ3I0F0</accession>
<dbReference type="PANTHER" id="PTHR43280">
    <property type="entry name" value="ARAC-FAMILY TRANSCRIPTIONAL REGULATOR"/>
    <property type="match status" value="1"/>
</dbReference>
<sequence length="165" mass="18750">MSITPMSVSLGEVKLPAPISEAELLELNDKLKKKGFELIGDEKSVLLEKAKTLIIEVIHHKDEFDLKTNWSDFLSEKLGVDYAYLSHLFSTVVGITLEQYIIRQKVEKVKEHLFYDELSVKEIAYKLGYSSVAHLSSQFKKVTGLTPTAFKATHDIQKRNPLDQI</sequence>
<dbReference type="EMBL" id="BNAG01000001">
    <property type="protein sequence ID" value="GHE50553.1"/>
    <property type="molecule type" value="Genomic_DNA"/>
</dbReference>
<evidence type="ECO:0000256" key="3">
    <source>
        <dbReference type="ARBA" id="ARBA00023163"/>
    </source>
</evidence>
<keyword evidence="6" id="KW-1185">Reference proteome</keyword>
<dbReference type="InterPro" id="IPR018062">
    <property type="entry name" value="HTH_AraC-typ_CS"/>
</dbReference>
<dbReference type="Gene3D" id="1.10.10.60">
    <property type="entry name" value="Homeodomain-like"/>
    <property type="match status" value="1"/>
</dbReference>
<dbReference type="PROSITE" id="PS01124">
    <property type="entry name" value="HTH_ARAC_FAMILY_2"/>
    <property type="match status" value="1"/>
</dbReference>